<gene>
    <name evidence="2" type="ordered locus">P9211_11511</name>
</gene>
<feature type="transmembrane region" description="Helical" evidence="1">
    <location>
        <begin position="44"/>
        <end position="62"/>
    </location>
</feature>
<evidence type="ECO:0000313" key="3">
    <source>
        <dbReference type="Proteomes" id="UP000000788"/>
    </source>
</evidence>
<dbReference type="Proteomes" id="UP000000788">
    <property type="component" value="Chromosome"/>
</dbReference>
<dbReference type="HOGENOM" id="CLU_171079_0_0_3"/>
<organism evidence="2 3">
    <name type="scientific">Prochlorococcus marinus (strain MIT 9211)</name>
    <dbReference type="NCBI Taxonomy" id="93059"/>
    <lineage>
        <taxon>Bacteria</taxon>
        <taxon>Bacillati</taxon>
        <taxon>Cyanobacteriota</taxon>
        <taxon>Cyanophyceae</taxon>
        <taxon>Synechococcales</taxon>
        <taxon>Prochlorococcaceae</taxon>
        <taxon>Prochlorococcus</taxon>
    </lineage>
</organism>
<accession>A9BB70</accession>
<dbReference type="EMBL" id="CP000878">
    <property type="protein sequence ID" value="ABX09082.1"/>
    <property type="molecule type" value="Genomic_DNA"/>
</dbReference>
<keyword evidence="1" id="KW-0472">Membrane</keyword>
<keyword evidence="1" id="KW-0812">Transmembrane</keyword>
<evidence type="ECO:0000313" key="2">
    <source>
        <dbReference type="EMBL" id="ABX09082.1"/>
    </source>
</evidence>
<dbReference type="KEGG" id="pmj:P9211_11511"/>
<sequence length="83" mass="9853">MPRYYCPFCSSDYQTITKPRKKDLICSICGEDLEKYKFIRPSQIAALFVVFSLCAPFLLYTFEVLDEKDKIYPNNINFQEYKT</sequence>
<protein>
    <submittedName>
        <fullName evidence="2">Uncharacterized protein</fullName>
    </submittedName>
</protein>
<evidence type="ECO:0000256" key="1">
    <source>
        <dbReference type="SAM" id="Phobius"/>
    </source>
</evidence>
<reference evidence="2 3" key="1">
    <citation type="journal article" date="2007" name="PLoS Genet.">
        <title>Patterns and implications of gene gain and loss in the evolution of Prochlorococcus.</title>
        <authorList>
            <person name="Kettler G.C."/>
            <person name="Martiny A.C."/>
            <person name="Huang K."/>
            <person name="Zucker J."/>
            <person name="Coleman M.L."/>
            <person name="Rodrigue S."/>
            <person name="Chen F."/>
            <person name="Lapidus A."/>
            <person name="Ferriera S."/>
            <person name="Johnson J."/>
            <person name="Steglich C."/>
            <person name="Church G.M."/>
            <person name="Richardson P."/>
            <person name="Chisholm S.W."/>
        </authorList>
    </citation>
    <scope>NUCLEOTIDE SEQUENCE [LARGE SCALE GENOMIC DNA]</scope>
    <source>
        <strain evidence="3">MIT 9211</strain>
    </source>
</reference>
<proteinExistence type="predicted"/>
<name>A9BB70_PROM4</name>
<keyword evidence="1" id="KW-1133">Transmembrane helix</keyword>
<keyword evidence="3" id="KW-1185">Reference proteome</keyword>
<dbReference type="AlphaFoldDB" id="A9BB70"/>